<protein>
    <recommendedName>
        <fullName evidence="6">Large ribosomal subunit protein uL23</fullName>
    </recommendedName>
</protein>
<evidence type="ECO:0000256" key="1">
    <source>
        <dbReference type="ARBA" id="ARBA00006700"/>
    </source>
</evidence>
<dbReference type="STRING" id="1184251.TCELL_0326"/>
<dbReference type="KEGG" id="thg:TCELL_0326"/>
<dbReference type="EMBL" id="CP003531">
    <property type="protein sequence ID" value="AFK50751.1"/>
    <property type="molecule type" value="Genomic_DNA"/>
</dbReference>
<dbReference type="PANTHER" id="PTHR11620">
    <property type="entry name" value="60S RIBOSOMAL PROTEIN L23A"/>
    <property type="match status" value="1"/>
</dbReference>
<evidence type="ECO:0000256" key="6">
    <source>
        <dbReference type="HAMAP-Rule" id="MF_01369"/>
    </source>
</evidence>
<dbReference type="GO" id="GO:0003735">
    <property type="term" value="F:structural constituent of ribosome"/>
    <property type="evidence" value="ECO:0007669"/>
    <property type="project" value="UniProtKB-UniRule"/>
</dbReference>
<dbReference type="PROSITE" id="PS00050">
    <property type="entry name" value="RIBOSOMAL_L23"/>
    <property type="match status" value="1"/>
</dbReference>
<dbReference type="InterPro" id="IPR012677">
    <property type="entry name" value="Nucleotide-bd_a/b_plait_sf"/>
</dbReference>
<dbReference type="GeneID" id="13012611"/>
<accession>I3TDB3</accession>
<reference evidence="8 9" key="1">
    <citation type="journal article" date="2012" name="J. Bacteriol.">
        <title>Complete genome sequence of the hyperthermophilic cellulolytic Crenarchaeon 'Thermogladius cellulolyticus' 1633.</title>
        <authorList>
            <person name="Mardanov A.V."/>
            <person name="Kochetkova T.V."/>
            <person name="Beletsky A.V."/>
            <person name="Bonch-Osmolovskaya E.A."/>
            <person name="Ravin N.V."/>
            <person name="Skryabin K.G."/>
        </authorList>
    </citation>
    <scope>NUCLEOTIDE SEQUENCE [LARGE SCALE GENOMIC DNA]</scope>
    <source>
        <strain evidence="9">DSM 22663 / VKM B-2946 / 1633</strain>
    </source>
</reference>
<sequence length="90" mass="10093">MSEQDRLAKVIIRPVHSEKALTLIDKNNTLVFIVDRTANKTLIKEAVEKLFNVKVVRVNTVITPRGEKKAYVKLASEYKASDVATQLGLL</sequence>
<evidence type="ECO:0000313" key="8">
    <source>
        <dbReference type="EMBL" id="AFK50751.1"/>
    </source>
</evidence>
<dbReference type="eggNOG" id="arCOG04072">
    <property type="taxonomic scope" value="Archaea"/>
</dbReference>
<keyword evidence="4 6" id="KW-0689">Ribosomal protein</keyword>
<dbReference type="InterPro" id="IPR012678">
    <property type="entry name" value="Ribosomal_uL23/eL15/eS24_sf"/>
</dbReference>
<dbReference type="NCBIfam" id="NF011118">
    <property type="entry name" value="PRK14548.1"/>
    <property type="match status" value="1"/>
</dbReference>
<dbReference type="AlphaFoldDB" id="I3TDB3"/>
<keyword evidence="3 6" id="KW-0694">RNA-binding</keyword>
<proteinExistence type="inferred from homology"/>
<dbReference type="GO" id="GO:1990904">
    <property type="term" value="C:ribonucleoprotein complex"/>
    <property type="evidence" value="ECO:0007669"/>
    <property type="project" value="UniProtKB-KW"/>
</dbReference>
<dbReference type="InParanoid" id="I3TDB3"/>
<dbReference type="InterPro" id="IPR001014">
    <property type="entry name" value="Ribosomal_uL23_CS"/>
</dbReference>
<dbReference type="GO" id="GO:0006412">
    <property type="term" value="P:translation"/>
    <property type="evidence" value="ECO:0007669"/>
    <property type="project" value="UniProtKB-UniRule"/>
</dbReference>
<dbReference type="Gene3D" id="3.30.70.330">
    <property type="match status" value="1"/>
</dbReference>
<dbReference type="Proteomes" id="UP000005270">
    <property type="component" value="Chromosome"/>
</dbReference>
<dbReference type="OrthoDB" id="7751at2157"/>
<evidence type="ECO:0000256" key="7">
    <source>
        <dbReference type="RuleBase" id="RU003934"/>
    </source>
</evidence>
<dbReference type="Pfam" id="PF00276">
    <property type="entry name" value="Ribosomal_L23"/>
    <property type="match status" value="1"/>
</dbReference>
<dbReference type="NCBIfam" id="TIGR03636">
    <property type="entry name" value="uL23_arch"/>
    <property type="match status" value="1"/>
</dbReference>
<dbReference type="GO" id="GO:0005840">
    <property type="term" value="C:ribosome"/>
    <property type="evidence" value="ECO:0007669"/>
    <property type="project" value="UniProtKB-UniRule"/>
</dbReference>
<dbReference type="HAMAP" id="MF_01369_B">
    <property type="entry name" value="Ribosomal_uL23_B"/>
    <property type="match status" value="1"/>
</dbReference>
<comment type="subunit">
    <text evidence="6">Part of the 50S ribosomal subunit. Contacts protein L29.</text>
</comment>
<dbReference type="FunCoup" id="I3TDB3">
    <property type="interactions" value="150"/>
</dbReference>
<dbReference type="SUPFAM" id="SSF54189">
    <property type="entry name" value="Ribosomal proteins S24e, L23 and L15e"/>
    <property type="match status" value="1"/>
</dbReference>
<dbReference type="HOGENOM" id="CLU_037562_4_2_2"/>
<keyword evidence="9" id="KW-1185">Reference proteome</keyword>
<keyword evidence="5 6" id="KW-0687">Ribonucleoprotein</keyword>
<gene>
    <name evidence="6" type="primary">rpl23</name>
    <name evidence="8" type="ordered locus">TCELL_0326</name>
</gene>
<dbReference type="RefSeq" id="WP_014737001.1">
    <property type="nucleotide sequence ID" value="NC_017954.1"/>
</dbReference>
<dbReference type="FunFam" id="3.30.70.330:FF:000532">
    <property type="entry name" value="50S ribosomal protein L23"/>
    <property type="match status" value="1"/>
</dbReference>
<evidence type="ECO:0000313" key="9">
    <source>
        <dbReference type="Proteomes" id="UP000005270"/>
    </source>
</evidence>
<dbReference type="InterPro" id="IPR019985">
    <property type="entry name" value="Ribosomal_uL23"/>
</dbReference>
<comment type="function">
    <text evidence="6">Binds to 23S rRNA. One of the proteins that surrounds the polypeptide exit tunnel on the outside of the ribosome.</text>
</comment>
<evidence type="ECO:0000256" key="3">
    <source>
        <dbReference type="ARBA" id="ARBA00022884"/>
    </source>
</evidence>
<organism evidence="8 9">
    <name type="scientific">Thermogladius calderae (strain DSM 22663 / VKM B-2946 / 1633)</name>
    <dbReference type="NCBI Taxonomy" id="1184251"/>
    <lineage>
        <taxon>Archaea</taxon>
        <taxon>Thermoproteota</taxon>
        <taxon>Thermoprotei</taxon>
        <taxon>Desulfurococcales</taxon>
        <taxon>Desulfurococcaceae</taxon>
        <taxon>Thermogladius</taxon>
    </lineage>
</organism>
<dbReference type="GO" id="GO:0019843">
    <property type="term" value="F:rRNA binding"/>
    <property type="evidence" value="ECO:0007669"/>
    <property type="project" value="UniProtKB-UniRule"/>
</dbReference>
<evidence type="ECO:0000256" key="5">
    <source>
        <dbReference type="ARBA" id="ARBA00023274"/>
    </source>
</evidence>
<evidence type="ECO:0000256" key="2">
    <source>
        <dbReference type="ARBA" id="ARBA00022730"/>
    </source>
</evidence>
<dbReference type="InterPro" id="IPR013025">
    <property type="entry name" value="Ribosomal_uL23-like"/>
</dbReference>
<evidence type="ECO:0000256" key="4">
    <source>
        <dbReference type="ARBA" id="ARBA00022980"/>
    </source>
</evidence>
<keyword evidence="2 6" id="KW-0699">rRNA-binding</keyword>
<comment type="similarity">
    <text evidence="1 6 7">Belongs to the universal ribosomal protein uL23 family.</text>
</comment>
<dbReference type="HAMAP" id="MF_01369_A">
    <property type="entry name" value="Ribosomal_uL23_A"/>
    <property type="match status" value="1"/>
</dbReference>
<name>I3TDB3_THEC1</name>